<evidence type="ECO:0000313" key="2">
    <source>
        <dbReference type="Proteomes" id="UP000002157"/>
    </source>
</evidence>
<dbReference type="HOGENOM" id="CLU_2685037_0_0_6"/>
<dbReference type="EMBL" id="CP000926">
    <property type="protein sequence ID" value="ABY97667.1"/>
    <property type="molecule type" value="Genomic_DNA"/>
</dbReference>
<sequence>MWQWYGVPPLATLVPLKTMATIRAREKADGTVSYTVQLRLKKKGVLVYQESQTFACKHAAQARAKRQTFSKPSI</sequence>
<dbReference type="KEGG" id="ppg:PputGB1_1764"/>
<dbReference type="Proteomes" id="UP000002157">
    <property type="component" value="Chromosome"/>
</dbReference>
<name>B0KI91_PSEPG</name>
<dbReference type="AlphaFoldDB" id="B0KI91"/>
<gene>
    <name evidence="1" type="ordered locus">PputGB1_1764</name>
</gene>
<proteinExistence type="predicted"/>
<protein>
    <submittedName>
        <fullName evidence="1">Uncharacterized protein</fullName>
    </submittedName>
</protein>
<evidence type="ECO:0000313" key="1">
    <source>
        <dbReference type="EMBL" id="ABY97667.1"/>
    </source>
</evidence>
<organism evidence="1 2">
    <name type="scientific">Pseudomonas putida (strain GB-1)</name>
    <dbReference type="NCBI Taxonomy" id="76869"/>
    <lineage>
        <taxon>Bacteria</taxon>
        <taxon>Pseudomonadati</taxon>
        <taxon>Pseudomonadota</taxon>
        <taxon>Gammaproteobacteria</taxon>
        <taxon>Pseudomonadales</taxon>
        <taxon>Pseudomonadaceae</taxon>
        <taxon>Pseudomonas</taxon>
    </lineage>
</organism>
<accession>B0KI91</accession>
<reference evidence="1 2" key="1">
    <citation type="submission" date="2008-01" db="EMBL/GenBank/DDBJ databases">
        <title>Complete sequence of Pseudomonas putida GB-1.</title>
        <authorList>
            <consortium name="US DOE Joint Genome Institute"/>
            <person name="Copeland A."/>
            <person name="Lucas S."/>
            <person name="Lapidus A."/>
            <person name="Barry K."/>
            <person name="Glavina del Rio T."/>
            <person name="Dalin E."/>
            <person name="Tice H."/>
            <person name="Pitluck S."/>
            <person name="Bruce D."/>
            <person name="Goodwin L."/>
            <person name="Chertkov O."/>
            <person name="Brettin T."/>
            <person name="Detter J.C."/>
            <person name="Han C."/>
            <person name="Kuske C.R."/>
            <person name="Schmutz J."/>
            <person name="Larimer F."/>
            <person name="Land M."/>
            <person name="Hauser L."/>
            <person name="Kyrpides N."/>
            <person name="Kim E."/>
            <person name="McCarthy J.K."/>
            <person name="Richardson P."/>
        </authorList>
    </citation>
    <scope>NUCLEOTIDE SEQUENCE [LARGE SCALE GENOMIC DNA]</scope>
    <source>
        <strain evidence="1 2">GB-1</strain>
    </source>
</reference>